<dbReference type="EMBL" id="QNRQ01000034">
    <property type="protein sequence ID" value="RBP33552.1"/>
    <property type="molecule type" value="Genomic_DNA"/>
</dbReference>
<keyword evidence="2" id="KW-1185">Reference proteome</keyword>
<protein>
    <submittedName>
        <fullName evidence="1">Uncharacterized protein</fullName>
    </submittedName>
</protein>
<comment type="caution">
    <text evidence="1">The sequence shown here is derived from an EMBL/GenBank/DDBJ whole genome shotgun (WGS) entry which is preliminary data.</text>
</comment>
<gene>
    <name evidence="1" type="ORF">DFR37_1342</name>
</gene>
<name>A0A366H0S9_9BURK</name>
<evidence type="ECO:0000313" key="1">
    <source>
        <dbReference type="EMBL" id="RBP33552.1"/>
    </source>
</evidence>
<sequence>MSDEWKALRVIHSKGGVRIVNEYDPTVKIIPRTLNEKTATFETPTYGALFDRCEKVGLPVLGVEFFTYAGHFNGEDIPEWRTFYTSRNNVWGNEEGAQLWSNIGTGAYKEKNGRLWDVGSRISHQLRVCSRRLKELSDSYHSQLCSVVGKQDFATNKRFMNGYTWLCYLSVQSFLMDICILRDYLAEYAANFVFEVSNDSQKSSITTLSGLRKYVLRNLNGEDAIAEELNEITEGDGWLKMLGAYRDLIVHSAPLVQAERRLFAIIKTIEIPGGQLPCISCPMPKNPQEIFVSRANGSMFENFEEQFNRYTGIGEGEADYIDGLEYCHKALGMISDLANKLALRSPVKPQMMVFDSTNIIGEVKVSRA</sequence>
<dbReference type="Proteomes" id="UP000253628">
    <property type="component" value="Unassembled WGS sequence"/>
</dbReference>
<accession>A0A366H0S9</accession>
<dbReference type="AlphaFoldDB" id="A0A366H0S9"/>
<reference evidence="1 2" key="1">
    <citation type="submission" date="2018-06" db="EMBL/GenBank/DDBJ databases">
        <title>Genomic Encyclopedia of Type Strains, Phase IV (KMG-IV): sequencing the most valuable type-strain genomes for metagenomic binning, comparative biology and taxonomic classification.</title>
        <authorList>
            <person name="Goeker M."/>
        </authorList>
    </citation>
    <scope>NUCLEOTIDE SEQUENCE [LARGE SCALE GENOMIC DNA]</scope>
    <source>
        <strain evidence="1 2">DSM 25520</strain>
    </source>
</reference>
<organism evidence="1 2">
    <name type="scientific">Eoetvoesiella caeni</name>
    <dbReference type="NCBI Taxonomy" id="645616"/>
    <lineage>
        <taxon>Bacteria</taxon>
        <taxon>Pseudomonadati</taxon>
        <taxon>Pseudomonadota</taxon>
        <taxon>Betaproteobacteria</taxon>
        <taxon>Burkholderiales</taxon>
        <taxon>Alcaligenaceae</taxon>
        <taxon>Eoetvoesiella</taxon>
    </lineage>
</organism>
<proteinExistence type="predicted"/>
<evidence type="ECO:0000313" key="2">
    <source>
        <dbReference type="Proteomes" id="UP000253628"/>
    </source>
</evidence>